<reference evidence="2" key="2">
    <citation type="submission" date="2020-09" db="EMBL/GenBank/DDBJ databases">
        <authorList>
            <person name="Sun Q."/>
            <person name="Zhou Y."/>
        </authorList>
    </citation>
    <scope>NUCLEOTIDE SEQUENCE</scope>
    <source>
        <strain evidence="2">CGMCC 4.7430</strain>
    </source>
</reference>
<protein>
    <submittedName>
        <fullName evidence="2">Uncharacterized protein</fullName>
    </submittedName>
</protein>
<organism evidence="2 3">
    <name type="scientific">Nonomuraea glycinis</name>
    <dbReference type="NCBI Taxonomy" id="2047744"/>
    <lineage>
        <taxon>Bacteria</taxon>
        <taxon>Bacillati</taxon>
        <taxon>Actinomycetota</taxon>
        <taxon>Actinomycetes</taxon>
        <taxon>Streptosporangiales</taxon>
        <taxon>Streptosporangiaceae</taxon>
        <taxon>Nonomuraea</taxon>
    </lineage>
</organism>
<reference evidence="2" key="1">
    <citation type="journal article" date="2014" name="Int. J. Syst. Evol. Microbiol.">
        <title>Complete genome sequence of Corynebacterium casei LMG S-19264T (=DSM 44701T), isolated from a smear-ripened cheese.</title>
        <authorList>
            <consortium name="US DOE Joint Genome Institute (JGI-PGF)"/>
            <person name="Walter F."/>
            <person name="Albersmeier A."/>
            <person name="Kalinowski J."/>
            <person name="Ruckert C."/>
        </authorList>
    </citation>
    <scope>NUCLEOTIDE SEQUENCE</scope>
    <source>
        <strain evidence="2">CGMCC 4.7430</strain>
    </source>
</reference>
<dbReference type="AlphaFoldDB" id="A0A918E5S4"/>
<name>A0A918E5S4_9ACTN</name>
<accession>A0A918E5S4</accession>
<gene>
    <name evidence="2" type="ORF">GCM10012278_31370</name>
</gene>
<feature type="region of interest" description="Disordered" evidence="1">
    <location>
        <begin position="1"/>
        <end position="28"/>
    </location>
</feature>
<dbReference type="Proteomes" id="UP000660745">
    <property type="component" value="Unassembled WGS sequence"/>
</dbReference>
<dbReference type="EMBL" id="BMNK01000004">
    <property type="protein sequence ID" value="GGP06683.1"/>
    <property type="molecule type" value="Genomic_DNA"/>
</dbReference>
<evidence type="ECO:0000313" key="2">
    <source>
        <dbReference type="EMBL" id="GGP06683.1"/>
    </source>
</evidence>
<evidence type="ECO:0000313" key="3">
    <source>
        <dbReference type="Proteomes" id="UP000660745"/>
    </source>
</evidence>
<evidence type="ECO:0000256" key="1">
    <source>
        <dbReference type="SAM" id="MobiDB-lite"/>
    </source>
</evidence>
<comment type="caution">
    <text evidence="2">The sequence shown here is derived from an EMBL/GenBank/DDBJ whole genome shotgun (WGS) entry which is preliminary data.</text>
</comment>
<sequence>MEPSAATVAVETDKGRVGPEAPEVTTPAGPALVERIEAEASKRAGGPGPDLRAVLPDTAQAAPLKLSTPVAGLFNAIRLPAGALTYRLCVQSAEVPVSCSGGQPLVKPVAADVTGDGVADLAARLLPTAQQQQFTGLDFTVKRLPGRPELQARVWAEYDERVSIGFDGMREGSALSASDRGTFTVDPTGKRVKADVERTDPGASAAVVAGLTGRTLVRLRQTPATDKLTIDATLNATRLDLTASSPARLDALVVTGDRLTRAVLDRMPTRARVTMNRGKDGDTEVQLTAAASIGQAELHDQTYDDGRLSRLASVTLGDVPPAFTARYGATGAKQTLALDTRLRRAGTAQVVYFDRAAAKTVLRAELSGLPARLRLTSDPAEHRVRHSTSSPIGRFALVAQRGGGAISTLRGGHVTMIKNGPAVGVSALLSGLSGFDVTYGAKPRALLTATAGGRSFVGAASIDGIHLARMEISNTPARVDVTLDPATRKAVYQASGDIGKLRAAYANTRQGPTIEATVRGVRGDVSASWTLGERSTVAFTSSSPLPNVQVYANRKYVTKPGGEDVHAAMDGVGKRAELVADTAARTLTWTADTPVRSVTALARVKLQGREVRAAARVTGVPTRFDASWNPGDYHFRGLSGPVGTATLAFTNHAGAKAPAGPHLAAHYDEATGDLDASVRIQGLSAVRLTPEGEGLTADFRAARQRLAIDADITRGDLRFGVLGTLGPVVEKGSRLTLTAAGSTLSYAGTRLDVRARAWLGKAGALRRMPAAPAVAGGLSLVDGGCAAGSQGCAPGPFCTARGCFGIQGYLDVTGLPERVTVDLAARTFTFDGYRPGSRGLGVYLASTVLAPVPIKATARLTGLPSKITRMSLGPFEVTGGNTVRAFYRIEPAATLGSLSVHAQAGDLRGRLTVEPVPAVVAVHGSYGAKTRVRVQNSAAVDRLTAKVTLPGAGTGELRLKDVPATFGVDADAAGGGVRVPALTYKAEGGASTLDGYLAVEGGLTDRRGELGAVSIAVTDLAADTTVRLKPDLSLDLVSKPVPTGRIELHAGLTVEPVARQPIKLAKEVPSTKGFLTYRVGGAFALGRSTIEDLSLSVRRVSWLRIRPGQIPFDLKAPRAVGYLTPGVEGDYARLDVGAEGVKLRPDVNLRLRLVKDVGGEVFHESVRIGPTTSLALRRYDQRMRRIGAQHEVSAAGVRLACLAVNAKPGFAGKGKVNSITLRGSGGPQMISLLDAGGRVPDYAVDLLTHFMSPFPGAHWKVAEARAGGCAGPA</sequence>
<proteinExistence type="predicted"/>
<keyword evidence="3" id="KW-1185">Reference proteome</keyword>